<gene>
    <name evidence="12" type="ORF">GCM10023196_080280</name>
</gene>
<evidence type="ECO:0000256" key="5">
    <source>
        <dbReference type="ARBA" id="ARBA00022679"/>
    </source>
</evidence>
<protein>
    <recommendedName>
        <fullName evidence="3">FAD:protein FMN transferase</fullName>
        <ecNumber evidence="2">2.7.1.180</ecNumber>
    </recommendedName>
    <alternativeName>
        <fullName evidence="9">Flavin transferase</fullName>
    </alternativeName>
</protein>
<feature type="compositionally biased region" description="Polar residues" evidence="11">
    <location>
        <begin position="317"/>
        <end position="329"/>
    </location>
</feature>
<keyword evidence="5" id="KW-0808">Transferase</keyword>
<organism evidence="12 13">
    <name type="scientific">Actinoallomurus vinaceus</name>
    <dbReference type="NCBI Taxonomy" id="1080074"/>
    <lineage>
        <taxon>Bacteria</taxon>
        <taxon>Bacillati</taxon>
        <taxon>Actinomycetota</taxon>
        <taxon>Actinomycetes</taxon>
        <taxon>Streptosporangiales</taxon>
        <taxon>Thermomonosporaceae</taxon>
        <taxon>Actinoallomurus</taxon>
    </lineage>
</organism>
<keyword evidence="8" id="KW-0460">Magnesium</keyword>
<feature type="region of interest" description="Disordered" evidence="11">
    <location>
        <begin position="257"/>
        <end position="286"/>
    </location>
</feature>
<comment type="caution">
    <text evidence="12">The sequence shown here is derived from an EMBL/GenBank/DDBJ whole genome shotgun (WGS) entry which is preliminary data.</text>
</comment>
<dbReference type="EC" id="2.7.1.180" evidence="2"/>
<proteinExistence type="predicted"/>
<evidence type="ECO:0000256" key="6">
    <source>
        <dbReference type="ARBA" id="ARBA00022723"/>
    </source>
</evidence>
<evidence type="ECO:0000256" key="4">
    <source>
        <dbReference type="ARBA" id="ARBA00022630"/>
    </source>
</evidence>
<dbReference type="Pfam" id="PF02424">
    <property type="entry name" value="ApbE"/>
    <property type="match status" value="2"/>
</dbReference>
<dbReference type="InterPro" id="IPR024932">
    <property type="entry name" value="ApbE"/>
</dbReference>
<evidence type="ECO:0000256" key="7">
    <source>
        <dbReference type="ARBA" id="ARBA00022827"/>
    </source>
</evidence>
<keyword evidence="4" id="KW-0285">Flavoprotein</keyword>
<feature type="region of interest" description="Disordered" evidence="11">
    <location>
        <begin position="1"/>
        <end position="21"/>
    </location>
</feature>
<evidence type="ECO:0000256" key="8">
    <source>
        <dbReference type="ARBA" id="ARBA00022842"/>
    </source>
</evidence>
<evidence type="ECO:0000313" key="13">
    <source>
        <dbReference type="Proteomes" id="UP001501442"/>
    </source>
</evidence>
<dbReference type="EMBL" id="BAABHK010000015">
    <property type="protein sequence ID" value="GAA4635313.1"/>
    <property type="molecule type" value="Genomic_DNA"/>
</dbReference>
<evidence type="ECO:0000256" key="1">
    <source>
        <dbReference type="ARBA" id="ARBA00001946"/>
    </source>
</evidence>
<dbReference type="SUPFAM" id="SSF143631">
    <property type="entry name" value="ApbE-like"/>
    <property type="match status" value="1"/>
</dbReference>
<dbReference type="RefSeq" id="WP_345438268.1">
    <property type="nucleotide sequence ID" value="NZ_BAABHK010000015.1"/>
</dbReference>
<evidence type="ECO:0000256" key="2">
    <source>
        <dbReference type="ARBA" id="ARBA00011955"/>
    </source>
</evidence>
<evidence type="ECO:0000256" key="10">
    <source>
        <dbReference type="ARBA" id="ARBA00048540"/>
    </source>
</evidence>
<dbReference type="PANTHER" id="PTHR30040:SF2">
    <property type="entry name" value="FAD:PROTEIN FMN TRANSFERASE"/>
    <property type="match status" value="1"/>
</dbReference>
<keyword evidence="7" id="KW-0274">FAD</keyword>
<dbReference type="InterPro" id="IPR003374">
    <property type="entry name" value="ApbE-like_sf"/>
</dbReference>
<evidence type="ECO:0000313" key="12">
    <source>
        <dbReference type="EMBL" id="GAA4635313.1"/>
    </source>
</evidence>
<evidence type="ECO:0000256" key="3">
    <source>
        <dbReference type="ARBA" id="ARBA00016337"/>
    </source>
</evidence>
<dbReference type="Gene3D" id="3.10.520.10">
    <property type="entry name" value="ApbE-like domains"/>
    <property type="match status" value="2"/>
</dbReference>
<name>A0ABP8UQ27_9ACTN</name>
<keyword evidence="13" id="KW-1185">Reference proteome</keyword>
<feature type="region of interest" description="Disordered" evidence="11">
    <location>
        <begin position="307"/>
        <end position="341"/>
    </location>
</feature>
<accession>A0ABP8UQ27</accession>
<evidence type="ECO:0000256" key="11">
    <source>
        <dbReference type="SAM" id="MobiDB-lite"/>
    </source>
</evidence>
<sequence length="341" mass="35013">MSGGPGGDRDEDRPPAQTARKHVEHCMGTVFSFDLREPYPVEGALEEAVRSLHRVDATFSTYRPDSDISRLARGEVGVGDCAPEVGEILALCERLTEETDGCFSAYPGGALDPSGVVKGWAIERAAGILRAAGSLNHHVNGGGDIRLTGGPEPGRPWRVGIADPLRPGTVATVVAGRDMAVATSGTAERGAHILDPRTGRPVAGGLASVTVVGPSLTLADAYATAAFVMGEAARDWIEGLPGYEAYGIGLDGRTWTTTGLRADGPAQPSTGPGPGRPARSSGPAQFTVGFGGPVRFAVGSGGRVRFAVGSGGPAQPSARSGRSTMSTRSAMDAATRWGRNG</sequence>
<keyword evidence="6" id="KW-0479">Metal-binding</keyword>
<dbReference type="PANTHER" id="PTHR30040">
    <property type="entry name" value="THIAMINE BIOSYNTHESIS LIPOPROTEIN APBE"/>
    <property type="match status" value="1"/>
</dbReference>
<evidence type="ECO:0000256" key="9">
    <source>
        <dbReference type="ARBA" id="ARBA00031306"/>
    </source>
</evidence>
<dbReference type="Proteomes" id="UP001501442">
    <property type="component" value="Unassembled WGS sequence"/>
</dbReference>
<comment type="cofactor">
    <cofactor evidence="1">
        <name>Mg(2+)</name>
        <dbReference type="ChEBI" id="CHEBI:18420"/>
    </cofactor>
</comment>
<comment type="catalytic activity">
    <reaction evidence="10">
        <text>L-threonyl-[protein] + FAD = FMN-L-threonyl-[protein] + AMP + H(+)</text>
        <dbReference type="Rhea" id="RHEA:36847"/>
        <dbReference type="Rhea" id="RHEA-COMP:11060"/>
        <dbReference type="Rhea" id="RHEA-COMP:11061"/>
        <dbReference type="ChEBI" id="CHEBI:15378"/>
        <dbReference type="ChEBI" id="CHEBI:30013"/>
        <dbReference type="ChEBI" id="CHEBI:57692"/>
        <dbReference type="ChEBI" id="CHEBI:74257"/>
        <dbReference type="ChEBI" id="CHEBI:456215"/>
        <dbReference type="EC" id="2.7.1.180"/>
    </reaction>
</comment>
<reference evidence="13" key="1">
    <citation type="journal article" date="2019" name="Int. J. Syst. Evol. Microbiol.">
        <title>The Global Catalogue of Microorganisms (GCM) 10K type strain sequencing project: providing services to taxonomists for standard genome sequencing and annotation.</title>
        <authorList>
            <consortium name="The Broad Institute Genomics Platform"/>
            <consortium name="The Broad Institute Genome Sequencing Center for Infectious Disease"/>
            <person name="Wu L."/>
            <person name="Ma J."/>
        </authorList>
    </citation>
    <scope>NUCLEOTIDE SEQUENCE [LARGE SCALE GENOMIC DNA]</scope>
    <source>
        <strain evidence="13">JCM 17939</strain>
    </source>
</reference>